<dbReference type="STRING" id="545619.SAMN04489860_1538"/>
<sequence length="67" mass="7508">MTPRWVWEYSTHTGTGALPPSPAFVSRFDAEEWLGAHWRDLARRGATEAQLLRDGLVVTAPIPLPDH</sequence>
<proteinExistence type="predicted"/>
<accession>A0A1H1S5I7</accession>
<evidence type="ECO:0000313" key="2">
    <source>
        <dbReference type="Proteomes" id="UP000185663"/>
    </source>
</evidence>
<dbReference type="eggNOG" id="ENOG5031WKV">
    <property type="taxonomic scope" value="Bacteria"/>
</dbReference>
<keyword evidence="2" id="KW-1185">Reference proteome</keyword>
<reference evidence="1 2" key="1">
    <citation type="submission" date="2016-10" db="EMBL/GenBank/DDBJ databases">
        <authorList>
            <person name="de Groot N.N."/>
        </authorList>
    </citation>
    <scope>NUCLEOTIDE SEQUENCE [LARGE SCALE GENOMIC DNA]</scope>
    <source>
        <strain evidence="1 2">DSM 22126</strain>
    </source>
</reference>
<name>A0A1H1S5I7_9CELL</name>
<organism evidence="1 2">
    <name type="scientific">Paraoerskovia marina</name>
    <dbReference type="NCBI Taxonomy" id="545619"/>
    <lineage>
        <taxon>Bacteria</taxon>
        <taxon>Bacillati</taxon>
        <taxon>Actinomycetota</taxon>
        <taxon>Actinomycetes</taxon>
        <taxon>Micrococcales</taxon>
        <taxon>Cellulomonadaceae</taxon>
        <taxon>Paraoerskovia</taxon>
    </lineage>
</organism>
<protein>
    <submittedName>
        <fullName evidence="1">Uncharacterized protein</fullName>
    </submittedName>
</protein>
<dbReference type="EMBL" id="LT629776">
    <property type="protein sequence ID" value="SDS43221.1"/>
    <property type="molecule type" value="Genomic_DNA"/>
</dbReference>
<evidence type="ECO:0000313" key="1">
    <source>
        <dbReference type="EMBL" id="SDS43221.1"/>
    </source>
</evidence>
<gene>
    <name evidence="1" type="ORF">SAMN04489860_1538</name>
</gene>
<dbReference type="AlphaFoldDB" id="A0A1H1S5I7"/>
<dbReference type="OrthoDB" id="3214648at2"/>
<dbReference type="Proteomes" id="UP000185663">
    <property type="component" value="Chromosome I"/>
</dbReference>
<dbReference type="RefSeq" id="WP_083372141.1">
    <property type="nucleotide sequence ID" value="NZ_LT629776.1"/>
</dbReference>